<evidence type="ECO:0000313" key="3">
    <source>
        <dbReference type="Proteomes" id="UP000035016"/>
    </source>
</evidence>
<name>A0A0F7W0L2_STRLW</name>
<dbReference type="RefSeq" id="WP_029384758.1">
    <property type="nucleotide sequence ID" value="NZ_AZSD01000240.1"/>
</dbReference>
<dbReference type="InterPro" id="IPR046151">
    <property type="entry name" value="DUF6153"/>
</dbReference>
<protein>
    <submittedName>
        <fullName evidence="2">Uncharacterized protein</fullName>
    </submittedName>
</protein>
<sequence length="194" mass="18779">MGSEQHGRRPPAWRWRAVCVLGLLAGLLGMHGLAPRGGLPDHTHTSFAHVAPAGHPLASSAAAPLTPASAPGASVPASVSSGSADSLAASVPAVPSGRGPEPGPERSAPPSSPAAAAAHDGYGATDGDCGGGHVRHADTTCASGAVGGGPVLSALVADPVPPAVRAEGASSRVAEAPDGARAPPSLSELQLLRI</sequence>
<proteinExistence type="predicted"/>
<reference evidence="2 3" key="1">
    <citation type="submission" date="2015-02" db="EMBL/GenBank/DDBJ databases">
        <authorList>
            <person name="Gomez-Escribano P.J."/>
        </authorList>
    </citation>
    <scope>NUCLEOTIDE SEQUENCE [LARGE SCALE GENOMIC DNA]</scope>
    <source>
        <strain evidence="3">C34 (DSM 42122 / NRRL B-24963)</strain>
    </source>
</reference>
<dbReference type="KEGG" id="sle:sle_48400"/>
<dbReference type="Proteomes" id="UP000035016">
    <property type="component" value="Chromosome Chromosome"/>
</dbReference>
<accession>A0A0F7W0L2</accession>
<dbReference type="Pfam" id="PF19650">
    <property type="entry name" value="DUF6153"/>
    <property type="match status" value="1"/>
</dbReference>
<organism evidence="2 3">
    <name type="scientific">Streptomyces leeuwenhoekii</name>
    <dbReference type="NCBI Taxonomy" id="1437453"/>
    <lineage>
        <taxon>Bacteria</taxon>
        <taxon>Bacillati</taxon>
        <taxon>Actinomycetota</taxon>
        <taxon>Actinomycetes</taxon>
        <taxon>Kitasatosporales</taxon>
        <taxon>Streptomycetaceae</taxon>
        <taxon>Streptomyces</taxon>
    </lineage>
</organism>
<dbReference type="AlphaFoldDB" id="A0A0F7W0L2"/>
<gene>
    <name evidence="2" type="primary">sle_48400</name>
</gene>
<evidence type="ECO:0000313" key="2">
    <source>
        <dbReference type="EMBL" id="CQR64298.1"/>
    </source>
</evidence>
<evidence type="ECO:0000256" key="1">
    <source>
        <dbReference type="SAM" id="MobiDB-lite"/>
    </source>
</evidence>
<feature type="region of interest" description="Disordered" evidence="1">
    <location>
        <begin position="168"/>
        <end position="194"/>
    </location>
</feature>
<feature type="region of interest" description="Disordered" evidence="1">
    <location>
        <begin position="61"/>
        <end position="122"/>
    </location>
</feature>
<dbReference type="EMBL" id="LN831790">
    <property type="protein sequence ID" value="CQR64298.1"/>
    <property type="molecule type" value="Genomic_DNA"/>
</dbReference>